<gene>
    <name evidence="1" type="ORF">GCM10022226_58230</name>
</gene>
<evidence type="ECO:0008006" key="3">
    <source>
        <dbReference type="Google" id="ProtNLM"/>
    </source>
</evidence>
<reference evidence="2" key="1">
    <citation type="journal article" date="2019" name="Int. J. Syst. Evol. Microbiol.">
        <title>The Global Catalogue of Microorganisms (GCM) 10K type strain sequencing project: providing services to taxonomists for standard genome sequencing and annotation.</title>
        <authorList>
            <consortium name="The Broad Institute Genomics Platform"/>
            <consortium name="The Broad Institute Genome Sequencing Center for Infectious Disease"/>
            <person name="Wu L."/>
            <person name="Ma J."/>
        </authorList>
    </citation>
    <scope>NUCLEOTIDE SEQUENCE [LARGE SCALE GENOMIC DNA]</scope>
    <source>
        <strain evidence="2">JCM 16908</strain>
    </source>
</reference>
<protein>
    <recommendedName>
        <fullName evidence="3">ESX-1 secretion-associated protein</fullName>
    </recommendedName>
</protein>
<name>A0ABP7IXW6_9ACTN</name>
<sequence>MSQIMASLRHMDGGFEMTHGSLEVSASHLRVHGMEYQAALQWLRERRDGGASWGDDGLMSFLASAYTECTHTALDAFTHMGNVIGATGDALSTASRQVSYVEDDTTHLLLTLDGESGGSWV</sequence>
<proteinExistence type="predicted"/>
<evidence type="ECO:0000313" key="1">
    <source>
        <dbReference type="EMBL" id="GAA3829728.1"/>
    </source>
</evidence>
<keyword evidence="2" id="KW-1185">Reference proteome</keyword>
<organism evidence="1 2">
    <name type="scientific">Sphaerisporangium flaviroseum</name>
    <dbReference type="NCBI Taxonomy" id="509199"/>
    <lineage>
        <taxon>Bacteria</taxon>
        <taxon>Bacillati</taxon>
        <taxon>Actinomycetota</taxon>
        <taxon>Actinomycetes</taxon>
        <taxon>Streptosporangiales</taxon>
        <taxon>Streptosporangiaceae</taxon>
        <taxon>Sphaerisporangium</taxon>
    </lineage>
</organism>
<evidence type="ECO:0000313" key="2">
    <source>
        <dbReference type="Proteomes" id="UP001500888"/>
    </source>
</evidence>
<comment type="caution">
    <text evidence="1">The sequence shown here is derived from an EMBL/GenBank/DDBJ whole genome shotgun (WGS) entry which is preliminary data.</text>
</comment>
<dbReference type="EMBL" id="BAAAZR010000028">
    <property type="protein sequence ID" value="GAA3829728.1"/>
    <property type="molecule type" value="Genomic_DNA"/>
</dbReference>
<dbReference type="Proteomes" id="UP001500888">
    <property type="component" value="Unassembled WGS sequence"/>
</dbReference>
<accession>A0ABP7IXW6</accession>